<protein>
    <submittedName>
        <fullName evidence="2">Uncharacterized protein</fullName>
    </submittedName>
</protein>
<evidence type="ECO:0000256" key="1">
    <source>
        <dbReference type="SAM" id="MobiDB-lite"/>
    </source>
</evidence>
<evidence type="ECO:0000313" key="2">
    <source>
        <dbReference type="EMBL" id="PKC62374.1"/>
    </source>
</evidence>
<evidence type="ECO:0000313" key="3">
    <source>
        <dbReference type="Proteomes" id="UP000232688"/>
    </source>
</evidence>
<name>A0A2N0RGD9_9GLOM</name>
<reference evidence="2 3" key="1">
    <citation type="submission" date="2017-10" db="EMBL/GenBank/DDBJ databases">
        <title>Extensive intraspecific genome diversity in a model arbuscular mycorrhizal fungus.</title>
        <authorList>
            <person name="Chen E.C.H."/>
            <person name="Morin E."/>
            <person name="Baudet D."/>
            <person name="Noel J."/>
            <person name="Ndikumana S."/>
            <person name="Charron P."/>
            <person name="St-Onge C."/>
            <person name="Giorgi J."/>
            <person name="Grigoriev I.V."/>
            <person name="Roux C."/>
            <person name="Martin F.M."/>
            <person name="Corradi N."/>
        </authorList>
    </citation>
    <scope>NUCLEOTIDE SEQUENCE [LARGE SCALE GENOMIC DNA]</scope>
    <source>
        <strain evidence="2 3">A1</strain>
    </source>
</reference>
<dbReference type="AlphaFoldDB" id="A0A2N0RGD9"/>
<dbReference type="Proteomes" id="UP000232688">
    <property type="component" value="Unassembled WGS sequence"/>
</dbReference>
<organism evidence="2 3">
    <name type="scientific">Rhizophagus irregularis</name>
    <dbReference type="NCBI Taxonomy" id="588596"/>
    <lineage>
        <taxon>Eukaryota</taxon>
        <taxon>Fungi</taxon>
        <taxon>Fungi incertae sedis</taxon>
        <taxon>Mucoromycota</taxon>
        <taxon>Glomeromycotina</taxon>
        <taxon>Glomeromycetes</taxon>
        <taxon>Glomerales</taxon>
        <taxon>Glomeraceae</taxon>
        <taxon>Rhizophagus</taxon>
    </lineage>
</organism>
<dbReference type="EMBL" id="LLXH01000866">
    <property type="protein sequence ID" value="PKC62374.1"/>
    <property type="molecule type" value="Genomic_DNA"/>
</dbReference>
<sequence>MTTKKLQVILVTETKISIKALNTEEMVEKNHHCARKKDSQRHQTKSRKDKLPTTIDEISNYLVMPVALEAENPLDL</sequence>
<feature type="region of interest" description="Disordered" evidence="1">
    <location>
        <begin position="31"/>
        <end position="50"/>
    </location>
</feature>
<feature type="compositionally biased region" description="Basic and acidic residues" evidence="1">
    <location>
        <begin position="31"/>
        <end position="41"/>
    </location>
</feature>
<proteinExistence type="predicted"/>
<gene>
    <name evidence="2" type="ORF">RhiirA1_465225</name>
</gene>
<accession>A0A2N0RGD9</accession>
<dbReference type="VEuPathDB" id="FungiDB:RhiirA1_465225"/>
<comment type="caution">
    <text evidence="2">The sequence shown here is derived from an EMBL/GenBank/DDBJ whole genome shotgun (WGS) entry which is preliminary data.</text>
</comment>
<reference evidence="2 3" key="2">
    <citation type="submission" date="2017-10" db="EMBL/GenBank/DDBJ databases">
        <title>Genome analyses suggest a sexual origin of heterokaryosis in a supposedly ancient asexual fungus.</title>
        <authorList>
            <person name="Corradi N."/>
            <person name="Sedzielewska K."/>
            <person name="Noel J."/>
            <person name="Charron P."/>
            <person name="Farinelli L."/>
            <person name="Marton T."/>
            <person name="Kruger M."/>
            <person name="Pelin A."/>
            <person name="Brachmann A."/>
            <person name="Corradi N."/>
        </authorList>
    </citation>
    <scope>NUCLEOTIDE SEQUENCE [LARGE SCALE GENOMIC DNA]</scope>
    <source>
        <strain evidence="2 3">A1</strain>
    </source>
</reference>